<name>A0A511R6B3_9DEIN</name>
<sequence>MTYLEAHRHSTRHRAEVLQSELCGCFYCLRIFTPSEIEEWVDEGQTALCPYCGIDTVLGSASGVHLSEDFLSQMRERYF</sequence>
<comment type="caution">
    <text evidence="1">The sequence shown here is derived from an EMBL/GenBank/DDBJ whole genome shotgun (WGS) entry which is preliminary data.</text>
</comment>
<dbReference type="RefSeq" id="WP_119342427.1">
    <property type="nucleotide sequence ID" value="NZ_BJXL01000179.1"/>
</dbReference>
<organism evidence="1 2">
    <name type="scientific">Meiothermus hypogaeus NBRC 106114</name>
    <dbReference type="NCBI Taxonomy" id="1227553"/>
    <lineage>
        <taxon>Bacteria</taxon>
        <taxon>Thermotogati</taxon>
        <taxon>Deinococcota</taxon>
        <taxon>Deinococci</taxon>
        <taxon>Thermales</taxon>
        <taxon>Thermaceae</taxon>
        <taxon>Meiothermus</taxon>
    </lineage>
</organism>
<dbReference type="EMBL" id="BJXL01000179">
    <property type="protein sequence ID" value="GEM85135.1"/>
    <property type="molecule type" value="Genomic_DNA"/>
</dbReference>
<accession>A0A511R6B3</accession>
<protein>
    <recommendedName>
        <fullName evidence="3">Cytoplasmic protein</fullName>
    </recommendedName>
</protein>
<reference evidence="1 2" key="1">
    <citation type="submission" date="2019-07" db="EMBL/GenBank/DDBJ databases">
        <title>Whole genome shotgun sequence of Meiothermus hypogaeus NBRC 106114.</title>
        <authorList>
            <person name="Hosoyama A."/>
            <person name="Uohara A."/>
            <person name="Ohji S."/>
            <person name="Ichikawa N."/>
        </authorList>
    </citation>
    <scope>NUCLEOTIDE SEQUENCE [LARGE SCALE GENOMIC DNA]</scope>
    <source>
        <strain evidence="1 2">NBRC 106114</strain>
    </source>
</reference>
<gene>
    <name evidence="1" type="ORF">MHY01S_33010</name>
</gene>
<proteinExistence type="predicted"/>
<evidence type="ECO:0000313" key="1">
    <source>
        <dbReference type="EMBL" id="GEM85135.1"/>
    </source>
</evidence>
<dbReference type="OrthoDB" id="9800296at2"/>
<dbReference type="Proteomes" id="UP000321197">
    <property type="component" value="Unassembled WGS sequence"/>
</dbReference>
<evidence type="ECO:0000313" key="2">
    <source>
        <dbReference type="Proteomes" id="UP000321197"/>
    </source>
</evidence>
<dbReference type="AlphaFoldDB" id="A0A511R6B3"/>
<evidence type="ECO:0008006" key="3">
    <source>
        <dbReference type="Google" id="ProtNLM"/>
    </source>
</evidence>